<reference evidence="4" key="1">
    <citation type="journal article" date="2019" name="Int. J. Syst. Evol. Microbiol.">
        <title>The Global Catalogue of Microorganisms (GCM) 10K type strain sequencing project: providing services to taxonomists for standard genome sequencing and annotation.</title>
        <authorList>
            <consortium name="The Broad Institute Genomics Platform"/>
            <consortium name="The Broad Institute Genome Sequencing Center for Infectious Disease"/>
            <person name="Wu L."/>
            <person name="Ma J."/>
        </authorList>
    </citation>
    <scope>NUCLEOTIDE SEQUENCE [LARGE SCALE GENOMIC DNA]</scope>
    <source>
        <strain evidence="4">KACC 12507</strain>
    </source>
</reference>
<keyword evidence="4" id="KW-1185">Reference proteome</keyword>
<name>A0ABV9LSZ0_9ALTE</name>
<gene>
    <name evidence="3" type="ORF">ACFO4O_02045</name>
</gene>
<feature type="chain" id="PRO_5045927713" evidence="1">
    <location>
        <begin position="30"/>
        <end position="288"/>
    </location>
</feature>
<dbReference type="InterPro" id="IPR010496">
    <property type="entry name" value="AL/BT2_dom"/>
</dbReference>
<protein>
    <submittedName>
        <fullName evidence="3">DUF1080 domain-containing protein</fullName>
    </submittedName>
</protein>
<dbReference type="EMBL" id="JBHSGU010000002">
    <property type="protein sequence ID" value="MFC4698941.1"/>
    <property type="molecule type" value="Genomic_DNA"/>
</dbReference>
<feature type="domain" description="3-keto-alpha-glucoside-1,2-lyase/3-keto-2-hydroxy-glucal hydratase" evidence="2">
    <location>
        <begin position="73"/>
        <end position="286"/>
    </location>
</feature>
<dbReference type="Gene3D" id="2.60.120.560">
    <property type="entry name" value="Exo-inulinase, domain 1"/>
    <property type="match status" value="1"/>
</dbReference>
<dbReference type="RefSeq" id="WP_382405633.1">
    <property type="nucleotide sequence ID" value="NZ_JBHSGU010000002.1"/>
</dbReference>
<accession>A0ABV9LSZ0</accession>
<proteinExistence type="predicted"/>
<dbReference type="PROSITE" id="PS51257">
    <property type="entry name" value="PROKAR_LIPOPROTEIN"/>
    <property type="match status" value="1"/>
</dbReference>
<sequence length="288" mass="31689">MTQPSRTTSVLLGASVAASILLFGCGQPAQESSSKVDNTVQSAQPDTAVHAPSADTIDANAQNMLSPQEAADGFVLLFDGLNLEGWRGFNQDSVPSIWVVEDGTLHMIGESNMSEEQKANRADIIYDQQFSDFILKLEWKISENGNSGIFYLGQESSDSAQYDYIWKTAPEMQILDNNGHPDANKGKNGNRQAGSLYDLVPANPQNAAPVGQWNQVEIHVQDRKVKHIQNGAVVVEYEMDTPQWEAMIKDSKFPGLNANWAKVPNSGFIGLQDHSDPVWFRNIKVKPL</sequence>
<keyword evidence="1" id="KW-0732">Signal</keyword>
<dbReference type="Proteomes" id="UP001595897">
    <property type="component" value="Unassembled WGS sequence"/>
</dbReference>
<evidence type="ECO:0000256" key="1">
    <source>
        <dbReference type="SAM" id="SignalP"/>
    </source>
</evidence>
<evidence type="ECO:0000313" key="4">
    <source>
        <dbReference type="Proteomes" id="UP001595897"/>
    </source>
</evidence>
<organism evidence="3 4">
    <name type="scientific">Glaciecola siphonariae</name>
    <dbReference type="NCBI Taxonomy" id="521012"/>
    <lineage>
        <taxon>Bacteria</taxon>
        <taxon>Pseudomonadati</taxon>
        <taxon>Pseudomonadota</taxon>
        <taxon>Gammaproteobacteria</taxon>
        <taxon>Alteromonadales</taxon>
        <taxon>Alteromonadaceae</taxon>
        <taxon>Glaciecola</taxon>
    </lineage>
</organism>
<dbReference type="Pfam" id="PF06439">
    <property type="entry name" value="3keto-disac_hyd"/>
    <property type="match status" value="1"/>
</dbReference>
<comment type="caution">
    <text evidence="3">The sequence shown here is derived from an EMBL/GenBank/DDBJ whole genome shotgun (WGS) entry which is preliminary data.</text>
</comment>
<evidence type="ECO:0000313" key="3">
    <source>
        <dbReference type="EMBL" id="MFC4698941.1"/>
    </source>
</evidence>
<feature type="signal peptide" evidence="1">
    <location>
        <begin position="1"/>
        <end position="29"/>
    </location>
</feature>
<evidence type="ECO:0000259" key="2">
    <source>
        <dbReference type="Pfam" id="PF06439"/>
    </source>
</evidence>